<dbReference type="Proteomes" id="UP000061432">
    <property type="component" value="Chromosome"/>
</dbReference>
<dbReference type="PANTHER" id="PTHR46696:SF1">
    <property type="entry name" value="CYTOCHROME P450 YJIB-RELATED"/>
    <property type="match status" value="1"/>
</dbReference>
<dbReference type="GO" id="GO:0020037">
    <property type="term" value="F:heme binding"/>
    <property type="evidence" value="ECO:0007669"/>
    <property type="project" value="InterPro"/>
</dbReference>
<dbReference type="PATRIC" id="fig|270351.10.peg.3023"/>
<dbReference type="SUPFAM" id="SSF48264">
    <property type="entry name" value="Cytochrome P450"/>
    <property type="match status" value="1"/>
</dbReference>
<name>A0A0C6FCS2_9HYPH</name>
<dbReference type="Gene3D" id="1.10.630.10">
    <property type="entry name" value="Cytochrome P450"/>
    <property type="match status" value="1"/>
</dbReference>
<comment type="cofactor">
    <cofactor evidence="1">
        <name>heme</name>
        <dbReference type="ChEBI" id="CHEBI:30413"/>
    </cofactor>
</comment>
<dbReference type="Pfam" id="PF00067">
    <property type="entry name" value="p450"/>
    <property type="match status" value="1"/>
</dbReference>
<proteinExistence type="inferred from homology"/>
<comment type="similarity">
    <text evidence="2">Belongs to the cytochrome P450 family.</text>
</comment>
<evidence type="ECO:0000313" key="4">
    <source>
        <dbReference type="Proteomes" id="UP000061432"/>
    </source>
</evidence>
<protein>
    <submittedName>
        <fullName evidence="3">Cytochrome P450</fullName>
    </submittedName>
</protein>
<organism evidence="3 4">
    <name type="scientific">Methylobacterium aquaticum</name>
    <dbReference type="NCBI Taxonomy" id="270351"/>
    <lineage>
        <taxon>Bacteria</taxon>
        <taxon>Pseudomonadati</taxon>
        <taxon>Pseudomonadota</taxon>
        <taxon>Alphaproteobacteria</taxon>
        <taxon>Hyphomicrobiales</taxon>
        <taxon>Methylobacteriaceae</taxon>
        <taxon>Methylobacterium</taxon>
    </lineage>
</organism>
<dbReference type="GO" id="GO:0005506">
    <property type="term" value="F:iron ion binding"/>
    <property type="evidence" value="ECO:0007669"/>
    <property type="project" value="InterPro"/>
</dbReference>
<dbReference type="PANTHER" id="PTHR46696">
    <property type="entry name" value="P450, PUTATIVE (EUROFUNG)-RELATED"/>
    <property type="match status" value="1"/>
</dbReference>
<evidence type="ECO:0000256" key="1">
    <source>
        <dbReference type="ARBA" id="ARBA00001971"/>
    </source>
</evidence>
<dbReference type="AlphaFoldDB" id="A0A0C6FCS2"/>
<reference evidence="3 4" key="1">
    <citation type="journal article" date="2015" name="Genome Announc.">
        <title>Complete Genome Sequence of Methylobacterium aquaticum Strain 22A, Isolated from Racomitrium japonicum Moss.</title>
        <authorList>
            <person name="Tani A."/>
            <person name="Ogura Y."/>
            <person name="Hayashi T."/>
            <person name="Kimbara K."/>
        </authorList>
    </citation>
    <scope>NUCLEOTIDE SEQUENCE [LARGE SCALE GENOMIC DNA]</scope>
    <source>
        <strain evidence="3 4">MA-22A</strain>
    </source>
</reference>
<dbReference type="KEGG" id="maqu:Maq22A_c15690"/>
<dbReference type="RefSeq" id="WP_060847446.1">
    <property type="nucleotide sequence ID" value="NZ_AP014704.1"/>
</dbReference>
<dbReference type="OrthoDB" id="236246at2"/>
<dbReference type="InterPro" id="IPR036396">
    <property type="entry name" value="Cyt_P450_sf"/>
</dbReference>
<dbReference type="STRING" id="270351.Maq22A_c15690"/>
<gene>
    <name evidence="3" type="primary">cypX</name>
    <name evidence="3" type="ORF">Maq22A_c15690</name>
</gene>
<evidence type="ECO:0000313" key="3">
    <source>
        <dbReference type="EMBL" id="BAQ46288.1"/>
    </source>
</evidence>
<accession>A0A0C6FCS2</accession>
<dbReference type="GO" id="GO:0004497">
    <property type="term" value="F:monooxygenase activity"/>
    <property type="evidence" value="ECO:0007669"/>
    <property type="project" value="InterPro"/>
</dbReference>
<dbReference type="GO" id="GO:0016705">
    <property type="term" value="F:oxidoreductase activity, acting on paired donors, with incorporation or reduction of molecular oxygen"/>
    <property type="evidence" value="ECO:0007669"/>
    <property type="project" value="InterPro"/>
</dbReference>
<sequence>MTFLDNFGSIDPENGPARTAMFFRHLRADWRGLFAELRAERPILDLAPFAVVSRWSDVMDALSRPSTFQVTYRPHMDPSVGPFMLARDDSELNWQDKAVMRSLLRWDDLPAIRDFVGRTVAAALAVEGDTVDVVGLASRLAPLRVVQQSFGFYGPDDAAMLRWSRATQADMFHNLTGDPAVKADNVAAGTEMRAWIRRFLARRQPWAEARGEDAVSRLLRLAGTGGAGFDAERVVSNIAGLLVGAVETTSQAIANATEQILLRPDVRAEAVEAARSPDTDRFDAIVWEALRFNPMTTFVLRIAAEPARLAPGTEHEVAVPPGRVVALAIGSAMFDPALFPDPESFKPRARLDYLHMGFGQHRCLGQYVGYAIIPETVRQILRLPGVRLLGGEAGRIDDRGGPFAERFVLGITP</sequence>
<evidence type="ECO:0000256" key="2">
    <source>
        <dbReference type="ARBA" id="ARBA00010617"/>
    </source>
</evidence>
<dbReference type="InterPro" id="IPR001128">
    <property type="entry name" value="Cyt_P450"/>
</dbReference>
<dbReference type="EMBL" id="AP014704">
    <property type="protein sequence ID" value="BAQ46288.1"/>
    <property type="molecule type" value="Genomic_DNA"/>
</dbReference>
<reference evidence="4" key="2">
    <citation type="submission" date="2015-01" db="EMBL/GenBank/DDBJ databases">
        <title>Complete genome sequence of Methylobacterium aquaticum strain 22A.</title>
        <authorList>
            <person name="Tani A."/>
            <person name="Ogura Y."/>
            <person name="Hayashi T."/>
        </authorList>
    </citation>
    <scope>NUCLEOTIDE SEQUENCE [LARGE SCALE GENOMIC DNA]</scope>
    <source>
        <strain evidence="4">MA-22A</strain>
    </source>
</reference>